<evidence type="ECO:0000313" key="10">
    <source>
        <dbReference type="EMBL" id="CAL5228669.1"/>
    </source>
</evidence>
<feature type="region of interest" description="Disordered" evidence="7">
    <location>
        <begin position="23"/>
        <end position="52"/>
    </location>
</feature>
<keyword evidence="8" id="KW-1133">Transmembrane helix</keyword>
<dbReference type="EMBL" id="CAXHTA020000019">
    <property type="protein sequence ID" value="CAL5228669.1"/>
    <property type="molecule type" value="Genomic_DNA"/>
</dbReference>
<dbReference type="SUPFAM" id="SSF52743">
    <property type="entry name" value="Subtilisin-like"/>
    <property type="match status" value="1"/>
</dbReference>
<feature type="domain" description="Peptidase S8/S53" evidence="9">
    <location>
        <begin position="164"/>
        <end position="400"/>
    </location>
</feature>
<feature type="compositionally biased region" description="Pro residues" evidence="7">
    <location>
        <begin position="728"/>
        <end position="741"/>
    </location>
</feature>
<keyword evidence="8" id="KW-0472">Membrane</keyword>
<dbReference type="Gene3D" id="3.40.50.200">
    <property type="entry name" value="Peptidase S8/S53 domain"/>
    <property type="match status" value="1"/>
</dbReference>
<evidence type="ECO:0000256" key="8">
    <source>
        <dbReference type="SAM" id="Phobius"/>
    </source>
</evidence>
<feature type="compositionally biased region" description="Low complexity" evidence="7">
    <location>
        <begin position="842"/>
        <end position="856"/>
    </location>
</feature>
<feature type="compositionally biased region" description="Low complexity" evidence="7">
    <location>
        <begin position="23"/>
        <end position="35"/>
    </location>
</feature>
<dbReference type="PROSITE" id="PS51892">
    <property type="entry name" value="SUBTILASE"/>
    <property type="match status" value="1"/>
</dbReference>
<feature type="compositionally biased region" description="Pro residues" evidence="7">
    <location>
        <begin position="768"/>
        <end position="796"/>
    </location>
</feature>
<evidence type="ECO:0000256" key="5">
    <source>
        <dbReference type="PROSITE-ProRule" id="PRU01240"/>
    </source>
</evidence>
<name>A0ABP1GDK5_9CHLO</name>
<keyword evidence="8" id="KW-0812">Transmembrane</keyword>
<dbReference type="InterPro" id="IPR000209">
    <property type="entry name" value="Peptidase_S8/S53_dom"/>
</dbReference>
<comment type="similarity">
    <text evidence="1 5 6">Belongs to the peptidase S8 family.</text>
</comment>
<comment type="caution">
    <text evidence="10">The sequence shown here is derived from an EMBL/GenBank/DDBJ whole genome shotgun (WGS) entry which is preliminary data.</text>
</comment>
<evidence type="ECO:0000256" key="1">
    <source>
        <dbReference type="ARBA" id="ARBA00011073"/>
    </source>
</evidence>
<dbReference type="PROSITE" id="PS00136">
    <property type="entry name" value="SUBTILASE_ASP"/>
    <property type="match status" value="1"/>
</dbReference>
<dbReference type="InterPro" id="IPR034193">
    <property type="entry name" value="PCSK9_ProteinaseK-like"/>
</dbReference>
<proteinExistence type="inferred from homology"/>
<evidence type="ECO:0000256" key="7">
    <source>
        <dbReference type="SAM" id="MobiDB-lite"/>
    </source>
</evidence>
<accession>A0ABP1GDK5</accession>
<evidence type="ECO:0000256" key="2">
    <source>
        <dbReference type="ARBA" id="ARBA00022670"/>
    </source>
</evidence>
<dbReference type="Pfam" id="PF00082">
    <property type="entry name" value="Peptidase_S8"/>
    <property type="match status" value="1"/>
</dbReference>
<dbReference type="PRINTS" id="PR00723">
    <property type="entry name" value="SUBTILISIN"/>
</dbReference>
<feature type="active site" description="Charge relay system" evidence="5">
    <location>
        <position position="370"/>
    </location>
</feature>
<reference evidence="10 11" key="1">
    <citation type="submission" date="2024-06" db="EMBL/GenBank/DDBJ databases">
        <authorList>
            <person name="Kraege A."/>
            <person name="Thomma B."/>
        </authorList>
    </citation>
    <scope>NUCLEOTIDE SEQUENCE [LARGE SCALE GENOMIC DNA]</scope>
</reference>
<dbReference type="Proteomes" id="UP001497392">
    <property type="component" value="Unassembled WGS sequence"/>
</dbReference>
<feature type="compositionally biased region" description="Low complexity" evidence="7">
    <location>
        <begin position="797"/>
        <end position="813"/>
    </location>
</feature>
<feature type="compositionally biased region" description="Polar residues" evidence="7">
    <location>
        <begin position="707"/>
        <end position="723"/>
    </location>
</feature>
<feature type="region of interest" description="Disordered" evidence="7">
    <location>
        <begin position="1011"/>
        <end position="1036"/>
    </location>
</feature>
<protein>
    <submittedName>
        <fullName evidence="10">G11842 protein</fullName>
    </submittedName>
</protein>
<evidence type="ECO:0000256" key="3">
    <source>
        <dbReference type="ARBA" id="ARBA00022801"/>
    </source>
</evidence>
<dbReference type="InterPro" id="IPR023827">
    <property type="entry name" value="Peptidase_S8_Asp-AS"/>
</dbReference>
<dbReference type="PANTHER" id="PTHR43806">
    <property type="entry name" value="PEPTIDASE S8"/>
    <property type="match status" value="1"/>
</dbReference>
<dbReference type="PANTHER" id="PTHR43806:SF11">
    <property type="entry name" value="CEREVISIN-RELATED"/>
    <property type="match status" value="1"/>
</dbReference>
<dbReference type="CDD" id="cd04077">
    <property type="entry name" value="Peptidases_S8_PCSK9_ProteinaseK_like"/>
    <property type="match status" value="1"/>
</dbReference>
<feature type="compositionally biased region" description="Basic and acidic residues" evidence="7">
    <location>
        <begin position="36"/>
        <end position="46"/>
    </location>
</feature>
<dbReference type="InterPro" id="IPR015500">
    <property type="entry name" value="Peptidase_S8_subtilisin-rel"/>
</dbReference>
<keyword evidence="3 5" id="KW-0378">Hydrolase</keyword>
<evidence type="ECO:0000256" key="4">
    <source>
        <dbReference type="ARBA" id="ARBA00022825"/>
    </source>
</evidence>
<feature type="region of interest" description="Disordered" evidence="7">
    <location>
        <begin position="707"/>
        <end position="863"/>
    </location>
</feature>
<dbReference type="InterPro" id="IPR036852">
    <property type="entry name" value="Peptidase_S8/S53_dom_sf"/>
</dbReference>
<keyword evidence="4 5" id="KW-0720">Serine protease</keyword>
<keyword evidence="2 5" id="KW-0645">Protease</keyword>
<evidence type="ECO:0000259" key="9">
    <source>
        <dbReference type="Pfam" id="PF00082"/>
    </source>
</evidence>
<dbReference type="InterPro" id="IPR050131">
    <property type="entry name" value="Peptidase_S8_subtilisin-like"/>
</dbReference>
<gene>
    <name evidence="10" type="primary">g11842</name>
    <name evidence="10" type="ORF">VP750_LOCUS10575</name>
</gene>
<dbReference type="PROSITE" id="PS00138">
    <property type="entry name" value="SUBTILASE_SER"/>
    <property type="match status" value="1"/>
</dbReference>
<feature type="compositionally biased region" description="Polar residues" evidence="7">
    <location>
        <begin position="827"/>
        <end position="839"/>
    </location>
</feature>
<evidence type="ECO:0000256" key="6">
    <source>
        <dbReference type="RuleBase" id="RU003355"/>
    </source>
</evidence>
<feature type="transmembrane region" description="Helical" evidence="8">
    <location>
        <begin position="977"/>
        <end position="1000"/>
    </location>
</feature>
<keyword evidence="11" id="KW-1185">Reference proteome</keyword>
<evidence type="ECO:0000313" key="11">
    <source>
        <dbReference type="Proteomes" id="UP001497392"/>
    </source>
</evidence>
<dbReference type="InterPro" id="IPR023828">
    <property type="entry name" value="Peptidase_S8_Ser-AS"/>
</dbReference>
<feature type="active site" description="Charge relay system" evidence="5">
    <location>
        <position position="173"/>
    </location>
</feature>
<organism evidence="10 11">
    <name type="scientific">Coccomyxa viridis</name>
    <dbReference type="NCBI Taxonomy" id="1274662"/>
    <lineage>
        <taxon>Eukaryota</taxon>
        <taxon>Viridiplantae</taxon>
        <taxon>Chlorophyta</taxon>
        <taxon>core chlorophytes</taxon>
        <taxon>Trebouxiophyceae</taxon>
        <taxon>Trebouxiophyceae incertae sedis</taxon>
        <taxon>Coccomyxaceae</taxon>
        <taxon>Coccomyxa</taxon>
    </lineage>
</organism>
<feature type="active site" description="Charge relay system" evidence="5">
    <location>
        <position position="213"/>
    </location>
</feature>
<sequence>MDLGRKDLAPVFTSCRSLKPGVSSFQSRQQSSSEGRSGEVHVESIEPRLPSPVSSGYQRQRWIVLWKGGGPTDEACTEAHAENAGRFDGACFARYGHVVNGFAVEFTTEELQAFLEAYRGQVASVHEDTEVSIFDVEPSAPWGLDRIDQPSLPLRGQYDYYNLGTGVNVYIVDTGIRTSHQEFMYGDGTEGGRATEVFTSLQSGSTGQDCNGHGTHVAAVVAGLTFGVAKNATLLSVRSLECMGNGTVSQVIKGLDWVRQHYEPPAVVVMALGGESQYALDMAVRNLALSGVPVVVAAGNEDTDACSKSPAREPLAITVAATTPEDARLWISPGVGSNYGRCVDIWGPGSDILSASHRSDRATEYRSGTSQAVPFVAGAAVLFLQNSSDATPEDVADVLTASGIWGAVHEPAESGPFNAGVLEDSPAILTNIDMFNALHAAPDMITVAGGQAGFGPRAINITLTEAPTDVVVARVNISDSSRGAVFPPGLRFTPQDWWHPKVVWADVGSMAWQNTDSSQFYIDLALRSRDPRYDGKRPRIRVKDDKGDTLEYPKVIQSLPFWDTANTFFFNDNYNLNCNGQYNDQGGGKDVVYFFAPEQAARITISLCPSSAFSDAFDTKLYVLGDLLSPQGGQVSPLACNDDFCGSQSQITMDVRAGVGYGIVVDGFAGNFGTFEITISATKGHVSGALPPPTYGLRGPLTLSQSTFVPQDQTPYTPSSFSGLDSVPSPPVPFQPPPTPGQNPSSGWSPPTAAGPAGARSKLYNPAPFSPPPKTRPGPPVPPFSPFLSPYPPGSPAPSASAPRSAKLLSRRSNATADSYTREGKESNATIAVQGSSSDIGAAPTPQATPAEQADPGRATPGQLTYTWSIPAVPPSLQGLWQPYQPQTASNLLGASGPALPMHALAPAPADSSSQAGASLAEAGSDSNAAVIMPASIASQAAAPAAAAAPAHAVAYSSSLLPQDETASGAGLSHAKLAGVIAGACAAAILALGIIALVLWRARVLRQTASDSGSSRRIPSMDLGKQRPDEATSTHGRHSIEAYHGLALRAVSDVLMGRGQPWRTSERFAQQVLAVTECLTNWEGAPLVLCIAEMRSTTMA</sequence>